<protein>
    <submittedName>
        <fullName evidence="4">Pepsin-I3 domain-containing protein</fullName>
    </submittedName>
</protein>
<proteinExistence type="predicted"/>
<sequence length="108" mass="12591">MINGRFVRYLNANDLRQLADYQRKVDHWQKKLDLHIEHRVNAGENQRRQQMNAAFGPDGSYVKSFKGPFWEEQHLNTPPPTTLPTFAPEQIAEVPTEQYPDPPAFCLQ</sequence>
<dbReference type="AlphaFoldDB" id="A0A0M3KBL7"/>
<organism evidence="4">
    <name type="scientific">Anisakis simplex</name>
    <name type="common">Herring worm</name>
    <dbReference type="NCBI Taxonomy" id="6269"/>
    <lineage>
        <taxon>Eukaryota</taxon>
        <taxon>Metazoa</taxon>
        <taxon>Ecdysozoa</taxon>
        <taxon>Nematoda</taxon>
        <taxon>Chromadorea</taxon>
        <taxon>Rhabditida</taxon>
        <taxon>Spirurina</taxon>
        <taxon>Ascaridomorpha</taxon>
        <taxon>Ascaridoidea</taxon>
        <taxon>Anisakidae</taxon>
        <taxon>Anisakis</taxon>
        <taxon>Anisakis simplex complex</taxon>
    </lineage>
</organism>
<accession>A0A0M3KBL7</accession>
<gene>
    <name evidence="2" type="ORF">ASIM_LOCUS17765</name>
</gene>
<dbReference type="InterPro" id="IPR010480">
    <property type="entry name" value="Pepsin-I3"/>
</dbReference>
<reference evidence="2 3" key="2">
    <citation type="submission" date="2018-11" db="EMBL/GenBank/DDBJ databases">
        <authorList>
            <consortium name="Pathogen Informatics"/>
        </authorList>
    </citation>
    <scope>NUCLEOTIDE SEQUENCE [LARGE SCALE GENOMIC DNA]</scope>
</reference>
<dbReference type="Gene3D" id="3.30.1120.50">
    <property type="entry name" value="Pepsin inhibitor-3"/>
    <property type="match status" value="1"/>
</dbReference>
<evidence type="ECO:0000259" key="1">
    <source>
        <dbReference type="Pfam" id="PF06394"/>
    </source>
</evidence>
<dbReference type="EMBL" id="UYRR01034548">
    <property type="protein sequence ID" value="VDK61390.1"/>
    <property type="molecule type" value="Genomic_DNA"/>
</dbReference>
<evidence type="ECO:0000313" key="4">
    <source>
        <dbReference type="WBParaSite" id="ASIM_0001836401-mRNA-1"/>
    </source>
</evidence>
<dbReference type="Proteomes" id="UP000267096">
    <property type="component" value="Unassembled WGS sequence"/>
</dbReference>
<dbReference type="OrthoDB" id="10430436at2759"/>
<dbReference type="InterPro" id="IPR038412">
    <property type="entry name" value="Pepsin-I3_sf"/>
</dbReference>
<reference evidence="4" key="1">
    <citation type="submission" date="2017-02" db="UniProtKB">
        <authorList>
            <consortium name="WormBaseParasite"/>
        </authorList>
    </citation>
    <scope>IDENTIFICATION</scope>
</reference>
<keyword evidence="3" id="KW-1185">Reference proteome</keyword>
<feature type="domain" description="Pepsin inhibitor-3-like repeated" evidence="1">
    <location>
        <begin position="2"/>
        <end position="41"/>
    </location>
</feature>
<evidence type="ECO:0000313" key="3">
    <source>
        <dbReference type="Proteomes" id="UP000267096"/>
    </source>
</evidence>
<evidence type="ECO:0000313" key="2">
    <source>
        <dbReference type="EMBL" id="VDK61390.1"/>
    </source>
</evidence>
<dbReference type="Pfam" id="PF06394">
    <property type="entry name" value="Pepsin-I3"/>
    <property type="match status" value="1"/>
</dbReference>
<dbReference type="WBParaSite" id="ASIM_0001836401-mRNA-1">
    <property type="protein sequence ID" value="ASIM_0001836401-mRNA-1"/>
    <property type="gene ID" value="ASIM_0001836401"/>
</dbReference>
<name>A0A0M3KBL7_ANISI</name>